<gene>
    <name evidence="2" type="ORF">QVD17_25068</name>
</gene>
<proteinExistence type="predicted"/>
<sequence>MQTGVYSPQQFTCCTDADFMGYVSGLLCEQYVQKETELKATVEDLEKQVADTKRKCDELSSRVELLRRQKLLK</sequence>
<evidence type="ECO:0000313" key="3">
    <source>
        <dbReference type="Proteomes" id="UP001229421"/>
    </source>
</evidence>
<accession>A0AAD8NV41</accession>
<protein>
    <submittedName>
        <fullName evidence="2">Uncharacterized protein</fullName>
    </submittedName>
</protein>
<name>A0AAD8NV41_TARER</name>
<feature type="coiled-coil region" evidence="1">
    <location>
        <begin position="28"/>
        <end position="69"/>
    </location>
</feature>
<dbReference type="EMBL" id="JAUHHV010000006">
    <property type="protein sequence ID" value="KAK1422149.1"/>
    <property type="molecule type" value="Genomic_DNA"/>
</dbReference>
<evidence type="ECO:0000256" key="1">
    <source>
        <dbReference type="SAM" id="Coils"/>
    </source>
</evidence>
<keyword evidence="1" id="KW-0175">Coiled coil</keyword>
<dbReference type="Proteomes" id="UP001229421">
    <property type="component" value="Unassembled WGS sequence"/>
</dbReference>
<organism evidence="2 3">
    <name type="scientific">Tagetes erecta</name>
    <name type="common">African marigold</name>
    <dbReference type="NCBI Taxonomy" id="13708"/>
    <lineage>
        <taxon>Eukaryota</taxon>
        <taxon>Viridiplantae</taxon>
        <taxon>Streptophyta</taxon>
        <taxon>Embryophyta</taxon>
        <taxon>Tracheophyta</taxon>
        <taxon>Spermatophyta</taxon>
        <taxon>Magnoliopsida</taxon>
        <taxon>eudicotyledons</taxon>
        <taxon>Gunneridae</taxon>
        <taxon>Pentapetalae</taxon>
        <taxon>asterids</taxon>
        <taxon>campanulids</taxon>
        <taxon>Asterales</taxon>
        <taxon>Asteraceae</taxon>
        <taxon>Asteroideae</taxon>
        <taxon>Heliantheae alliance</taxon>
        <taxon>Tageteae</taxon>
        <taxon>Tagetes</taxon>
    </lineage>
</organism>
<comment type="caution">
    <text evidence="2">The sequence shown here is derived from an EMBL/GenBank/DDBJ whole genome shotgun (WGS) entry which is preliminary data.</text>
</comment>
<evidence type="ECO:0000313" key="2">
    <source>
        <dbReference type="EMBL" id="KAK1422149.1"/>
    </source>
</evidence>
<reference evidence="2" key="1">
    <citation type="journal article" date="2023" name="bioRxiv">
        <title>Improved chromosome-level genome assembly for marigold (Tagetes erecta).</title>
        <authorList>
            <person name="Jiang F."/>
            <person name="Yuan L."/>
            <person name="Wang S."/>
            <person name="Wang H."/>
            <person name="Xu D."/>
            <person name="Wang A."/>
            <person name="Fan W."/>
        </authorList>
    </citation>
    <scope>NUCLEOTIDE SEQUENCE</scope>
    <source>
        <strain evidence="2">WSJ</strain>
        <tissue evidence="2">Leaf</tissue>
    </source>
</reference>
<dbReference type="AlphaFoldDB" id="A0AAD8NV41"/>
<keyword evidence="3" id="KW-1185">Reference proteome</keyword>